<evidence type="ECO:0000313" key="1">
    <source>
        <dbReference type="EMBL" id="EBS0563199.1"/>
    </source>
</evidence>
<organism evidence="1">
    <name type="scientific">Salmonella muenchen</name>
    <dbReference type="NCBI Taxonomy" id="596"/>
    <lineage>
        <taxon>Bacteria</taxon>
        <taxon>Pseudomonadati</taxon>
        <taxon>Pseudomonadota</taxon>
        <taxon>Gammaproteobacteria</taxon>
        <taxon>Enterobacterales</taxon>
        <taxon>Enterobacteriaceae</taxon>
        <taxon>Salmonella</taxon>
    </lineage>
</organism>
<sequence length="205" mass="23029">MAISLATLETWRNGQNPKLFSRLRPRGIETAPLHISASPVRKFIPRIPLSCAPGEDQTVARVCCALSLENCFKGAAWNFKETPPKKFHVYGFNENAVIDPTPTLTQEPSRNGEVWIVPHRLSNWDLTPESVGQMRLHSHTENLTRFTYILQTYTDVILNDEQTLGKGWWRIGVHFNGNNGITLSYDGESNSNEFGNAANVYSVIS</sequence>
<name>A0A5U8XJS7_SALMU</name>
<reference evidence="1" key="1">
    <citation type="submission" date="2018-07" db="EMBL/GenBank/DDBJ databases">
        <authorList>
            <person name="Ashton P.M."/>
            <person name="Dallman T."/>
            <person name="Nair S."/>
            <person name="De Pinna E."/>
            <person name="Peters T."/>
            <person name="Grant K."/>
        </authorList>
    </citation>
    <scope>NUCLEOTIDE SEQUENCE</scope>
    <source>
        <strain evidence="1">142535</strain>
    </source>
</reference>
<dbReference type="EMBL" id="AAGUDP010000006">
    <property type="protein sequence ID" value="EBS0563199.1"/>
    <property type="molecule type" value="Genomic_DNA"/>
</dbReference>
<proteinExistence type="predicted"/>
<protein>
    <submittedName>
        <fullName evidence="1">Uncharacterized protein</fullName>
    </submittedName>
</protein>
<dbReference type="AlphaFoldDB" id="A0A5U8XJS7"/>
<gene>
    <name evidence="1" type="ORF">DTU56_08730</name>
</gene>
<accession>A0A5U8XJS7</accession>
<comment type="caution">
    <text evidence="1">The sequence shown here is derived from an EMBL/GenBank/DDBJ whole genome shotgun (WGS) entry which is preliminary data.</text>
</comment>